<name>A0A1J1HSU6_9DIPT</name>
<sequence>MKAILVAGTINDHGYLLPTVPFLLDSLDINSQSDETNDSNSSGEIFKRAVTIEDSEAQIHHLEENIAMLEDFIKLKR</sequence>
<organism evidence="1 2">
    <name type="scientific">Clunio marinus</name>
    <dbReference type="NCBI Taxonomy" id="568069"/>
    <lineage>
        <taxon>Eukaryota</taxon>
        <taxon>Metazoa</taxon>
        <taxon>Ecdysozoa</taxon>
        <taxon>Arthropoda</taxon>
        <taxon>Hexapoda</taxon>
        <taxon>Insecta</taxon>
        <taxon>Pterygota</taxon>
        <taxon>Neoptera</taxon>
        <taxon>Endopterygota</taxon>
        <taxon>Diptera</taxon>
        <taxon>Nematocera</taxon>
        <taxon>Chironomoidea</taxon>
        <taxon>Chironomidae</taxon>
        <taxon>Clunio</taxon>
    </lineage>
</organism>
<reference evidence="1 2" key="1">
    <citation type="submission" date="2015-04" db="EMBL/GenBank/DDBJ databases">
        <authorList>
            <person name="Syromyatnikov M.Y."/>
            <person name="Popov V.N."/>
        </authorList>
    </citation>
    <scope>NUCLEOTIDE SEQUENCE [LARGE SCALE GENOMIC DNA]</scope>
</reference>
<dbReference type="Proteomes" id="UP000183832">
    <property type="component" value="Unassembled WGS sequence"/>
</dbReference>
<keyword evidence="2" id="KW-1185">Reference proteome</keyword>
<proteinExistence type="predicted"/>
<accession>A0A1J1HSU6</accession>
<protein>
    <submittedName>
        <fullName evidence="1">CLUMA_CG004755, isoform A</fullName>
    </submittedName>
</protein>
<dbReference type="AlphaFoldDB" id="A0A1J1HSU6"/>
<evidence type="ECO:0000313" key="1">
    <source>
        <dbReference type="EMBL" id="CRK91067.1"/>
    </source>
</evidence>
<evidence type="ECO:0000313" key="2">
    <source>
        <dbReference type="Proteomes" id="UP000183832"/>
    </source>
</evidence>
<gene>
    <name evidence="1" type="ORF">CLUMA_CG004755</name>
</gene>
<dbReference type="EMBL" id="CVRI01000020">
    <property type="protein sequence ID" value="CRK91067.1"/>
    <property type="molecule type" value="Genomic_DNA"/>
</dbReference>